<comment type="caution">
    <text evidence="1">The sequence shown here is derived from an EMBL/GenBank/DDBJ whole genome shotgun (WGS) entry which is preliminary data.</text>
</comment>
<sequence length="112" mass="11068">MESGDVLQVTASAAETANTVTGSATAEFAVIVPEQSAHGVAASAAGAAHAVSMWGASVAASATVRQQVAGAAAALAPHGGIVAQRNEQALTEVVETDTHNAQDLTCYPVVNI</sequence>
<name>A0ABY6RSQ9_9MYCO</name>
<keyword evidence="2" id="KW-1185">Reference proteome</keyword>
<gene>
    <name evidence="1" type="ORF">LAUMK4_05898</name>
</gene>
<dbReference type="RefSeq" id="WP_122526701.1">
    <property type="nucleotide sequence ID" value="NZ_UPHM01000170.1"/>
</dbReference>
<evidence type="ECO:0000313" key="2">
    <source>
        <dbReference type="Proteomes" id="UP000271464"/>
    </source>
</evidence>
<accession>A0ABY6RSQ9</accession>
<evidence type="ECO:0000313" key="1">
    <source>
        <dbReference type="EMBL" id="VBA33184.1"/>
    </source>
</evidence>
<dbReference type="EMBL" id="UPHM01000170">
    <property type="protein sequence ID" value="VBA33184.1"/>
    <property type="molecule type" value="Genomic_DNA"/>
</dbReference>
<protein>
    <recommendedName>
        <fullName evidence="3">PE family immunomodulator PE35</fullName>
    </recommendedName>
</protein>
<organism evidence="1 2">
    <name type="scientific">Mycobacterium persicum</name>
    <dbReference type="NCBI Taxonomy" id="1487726"/>
    <lineage>
        <taxon>Bacteria</taxon>
        <taxon>Bacillati</taxon>
        <taxon>Actinomycetota</taxon>
        <taxon>Actinomycetes</taxon>
        <taxon>Mycobacteriales</taxon>
        <taxon>Mycobacteriaceae</taxon>
        <taxon>Mycobacterium</taxon>
    </lineage>
</organism>
<proteinExistence type="predicted"/>
<dbReference type="Proteomes" id="UP000271464">
    <property type="component" value="Unassembled WGS sequence"/>
</dbReference>
<evidence type="ECO:0008006" key="3">
    <source>
        <dbReference type="Google" id="ProtNLM"/>
    </source>
</evidence>
<reference evidence="1 2" key="1">
    <citation type="submission" date="2018-09" db="EMBL/GenBank/DDBJ databases">
        <authorList>
            <person name="Tagini F."/>
        </authorList>
    </citation>
    <scope>NUCLEOTIDE SEQUENCE [LARGE SCALE GENOMIC DNA]</scope>
    <source>
        <strain evidence="1 2">MK4</strain>
    </source>
</reference>